<comment type="subcellular location">
    <subcellularLocation>
        <location evidence="1">Cell membrane</location>
        <topology evidence="1">Multi-pass membrane protein</topology>
    </subcellularLocation>
</comment>
<keyword evidence="3" id="KW-1003">Cell membrane</keyword>
<name>A0A063X7R4_BACIU</name>
<dbReference type="InterPro" id="IPR032807">
    <property type="entry name" value="GNVR"/>
</dbReference>
<keyword evidence="11" id="KW-0829">Tyrosine-protein kinase</keyword>
<evidence type="ECO:0000256" key="7">
    <source>
        <dbReference type="SAM" id="Phobius"/>
    </source>
</evidence>
<evidence type="ECO:0000313" key="10">
    <source>
        <dbReference type="EMBL" id="KIU05936.1"/>
    </source>
</evidence>
<organism evidence="10 12">
    <name type="scientific">Bacillus subtilis</name>
    <dbReference type="NCBI Taxonomy" id="1423"/>
    <lineage>
        <taxon>Bacteria</taxon>
        <taxon>Bacillati</taxon>
        <taxon>Bacillota</taxon>
        <taxon>Bacilli</taxon>
        <taxon>Bacillales</taxon>
        <taxon>Bacillaceae</taxon>
        <taxon>Bacillus</taxon>
    </lineage>
</organism>
<dbReference type="Proteomes" id="UP000665181">
    <property type="component" value="Unassembled WGS sequence"/>
</dbReference>
<feature type="domain" description="Polysaccharide chain length determinant N-terminal" evidence="8">
    <location>
        <begin position="5"/>
        <end position="93"/>
    </location>
</feature>
<dbReference type="PANTHER" id="PTHR32309">
    <property type="entry name" value="TYROSINE-PROTEIN KINASE"/>
    <property type="match status" value="1"/>
</dbReference>
<dbReference type="PANTHER" id="PTHR32309:SF13">
    <property type="entry name" value="FERRIC ENTEROBACTIN TRANSPORT PROTEIN FEPE"/>
    <property type="match status" value="1"/>
</dbReference>
<comment type="similarity">
    <text evidence="2">Belongs to the CpsC/CapA family.</text>
</comment>
<accession>A0A063X7R4</accession>
<evidence type="ECO:0000256" key="2">
    <source>
        <dbReference type="ARBA" id="ARBA00006683"/>
    </source>
</evidence>
<dbReference type="GO" id="GO:0005886">
    <property type="term" value="C:plasma membrane"/>
    <property type="evidence" value="ECO:0007669"/>
    <property type="project" value="UniProtKB-SubCell"/>
</dbReference>
<evidence type="ECO:0000256" key="6">
    <source>
        <dbReference type="ARBA" id="ARBA00023136"/>
    </source>
</evidence>
<protein>
    <submittedName>
        <fullName evidence="10">Modulator of YwqD protein tyrosine kinase activity</fullName>
    </submittedName>
    <submittedName>
        <fullName evidence="11">Protein-tyrosine kinase activator TkmA</fullName>
    </submittedName>
</protein>
<feature type="domain" description="Tyrosine-protein kinase G-rich" evidence="9">
    <location>
        <begin position="141"/>
        <end position="194"/>
    </location>
</feature>
<keyword evidence="4 7" id="KW-0812">Transmembrane</keyword>
<keyword evidence="11" id="KW-0808">Transferase</keyword>
<dbReference type="Pfam" id="PF02706">
    <property type="entry name" value="Wzz"/>
    <property type="match status" value="1"/>
</dbReference>
<dbReference type="EMBL" id="JXBC01000013">
    <property type="protein sequence ID" value="KIU05936.1"/>
    <property type="molecule type" value="Genomic_DNA"/>
</dbReference>
<feature type="transmembrane region" description="Helical" evidence="7">
    <location>
        <begin position="174"/>
        <end position="195"/>
    </location>
</feature>
<dbReference type="RefSeq" id="WP_003227811.1">
    <property type="nucleotide sequence ID" value="NZ_AP024621.1"/>
</dbReference>
<dbReference type="SMR" id="A0A063X7R4"/>
<reference evidence="11" key="2">
    <citation type="submission" date="2021-03" db="EMBL/GenBank/DDBJ databases">
        <title>Isolation of Bacillus subtilis from fermented food sample.</title>
        <authorList>
            <person name="Lakshmanan V."/>
            <person name="Athira K."/>
            <person name="Rajagopal K."/>
        </authorList>
    </citation>
    <scope>NUCLEOTIDE SEQUENCE</scope>
    <source>
        <strain evidence="11">S1</strain>
    </source>
</reference>
<evidence type="ECO:0000313" key="12">
    <source>
        <dbReference type="Proteomes" id="UP000032247"/>
    </source>
</evidence>
<dbReference type="Proteomes" id="UP000032247">
    <property type="component" value="Unassembled WGS sequence"/>
</dbReference>
<evidence type="ECO:0000256" key="1">
    <source>
        <dbReference type="ARBA" id="ARBA00004651"/>
    </source>
</evidence>
<dbReference type="EMBL" id="JAGFPW010000011">
    <property type="protein sequence ID" value="MBO3795330.1"/>
    <property type="molecule type" value="Genomic_DNA"/>
</dbReference>
<evidence type="ECO:0000256" key="4">
    <source>
        <dbReference type="ARBA" id="ARBA00022692"/>
    </source>
</evidence>
<keyword evidence="6 7" id="KW-0472">Membrane</keyword>
<evidence type="ECO:0000256" key="3">
    <source>
        <dbReference type="ARBA" id="ARBA00022475"/>
    </source>
</evidence>
<dbReference type="Pfam" id="PF13807">
    <property type="entry name" value="GNVR"/>
    <property type="match status" value="1"/>
</dbReference>
<feature type="transmembrane region" description="Helical" evidence="7">
    <location>
        <begin position="18"/>
        <end position="40"/>
    </location>
</feature>
<evidence type="ECO:0000259" key="8">
    <source>
        <dbReference type="Pfam" id="PF02706"/>
    </source>
</evidence>
<dbReference type="InterPro" id="IPR003856">
    <property type="entry name" value="LPS_length_determ_N"/>
</dbReference>
<dbReference type="PATRIC" id="fig|1423.167.peg.4137"/>
<sequence length="248" mass="26640">MGESTSLKEILSTLTKRILLIMIVTAAATAAGGLISFFALTPIYENSTQILVNQSKNERKEVQFNDVQTNLQLINTYNVIIKSPAILDEVIKEMGLSMTSQELNDKITVSSEQDSQVVNISVRDENAETAAHIANTIASVFQDKITSIMNVDNVSILSKAEVSEHPSPVSPKPLLNIAIAFAAGLAGSIGLAFLLEHLDNTIKSEEQLESLLDIPVLGTVSTIANEQKTAKTLQGFQSEKTGSGHFGA</sequence>
<evidence type="ECO:0000256" key="5">
    <source>
        <dbReference type="ARBA" id="ARBA00022989"/>
    </source>
</evidence>
<dbReference type="AlphaFoldDB" id="A0A063X7R4"/>
<gene>
    <name evidence="11" type="primary">tkmA</name>
    <name evidence="11" type="ORF">J5227_13610</name>
    <name evidence="10" type="ORF">SC09_contig4orf00882</name>
</gene>
<keyword evidence="5 7" id="KW-1133">Transmembrane helix</keyword>
<evidence type="ECO:0000259" key="9">
    <source>
        <dbReference type="Pfam" id="PF13807"/>
    </source>
</evidence>
<dbReference type="InterPro" id="IPR050445">
    <property type="entry name" value="Bact_polysacc_biosynth/exp"/>
</dbReference>
<reference evidence="10 12" key="1">
    <citation type="submission" date="2014-12" db="EMBL/GenBank/DDBJ databases">
        <title>Comparative genome analysis of Bacillus coagulans HM-08, Clostridium butyricum HM-68, Bacillus subtilis HM-66 and Bacillus licheniformis BL-09.</title>
        <authorList>
            <person name="Zhang H."/>
        </authorList>
    </citation>
    <scope>NUCLEOTIDE SEQUENCE [LARGE SCALE GENOMIC DNA]</scope>
    <source>
        <strain evidence="10 12">HM-66</strain>
    </source>
</reference>
<dbReference type="STRING" id="483913.AN935_18270"/>
<dbReference type="GO" id="GO:0004713">
    <property type="term" value="F:protein tyrosine kinase activity"/>
    <property type="evidence" value="ECO:0007669"/>
    <property type="project" value="UniProtKB-KW"/>
</dbReference>
<comment type="caution">
    <text evidence="10">The sequence shown here is derived from an EMBL/GenBank/DDBJ whole genome shotgun (WGS) entry which is preliminary data.</text>
</comment>
<keyword evidence="10" id="KW-0418">Kinase</keyword>
<proteinExistence type="inferred from homology"/>
<evidence type="ECO:0000313" key="11">
    <source>
        <dbReference type="EMBL" id="MBO3795330.1"/>
    </source>
</evidence>
<dbReference type="OMA" id="KPRPMLN"/>